<dbReference type="RefSeq" id="WP_169602149.1">
    <property type="nucleotide sequence ID" value="NZ_CP046565.1"/>
</dbReference>
<dbReference type="InterPro" id="IPR026881">
    <property type="entry name" value="WYL_dom"/>
</dbReference>
<feature type="domain" description="WCX" evidence="2">
    <location>
        <begin position="240"/>
        <end position="313"/>
    </location>
</feature>
<dbReference type="PANTHER" id="PTHR34580">
    <property type="match status" value="1"/>
</dbReference>
<dbReference type="Pfam" id="PF13280">
    <property type="entry name" value="WYL"/>
    <property type="match status" value="1"/>
</dbReference>
<proteinExistence type="predicted"/>
<evidence type="ECO:0000313" key="3">
    <source>
        <dbReference type="EMBL" id="QJD29031.1"/>
    </source>
</evidence>
<feature type="domain" description="WYL" evidence="1">
    <location>
        <begin position="143"/>
        <end position="210"/>
    </location>
</feature>
<reference evidence="4" key="1">
    <citation type="submission" date="2019-12" db="EMBL/GenBank/DDBJ databases">
        <authorList>
            <person name="Awala S.I."/>
            <person name="Rhee S.K."/>
        </authorList>
    </citation>
    <scope>NUCLEOTIDE SEQUENCE [LARGE SCALE GENOMIC DNA]</scope>
    <source>
        <strain evidence="4">IM1</strain>
    </source>
</reference>
<dbReference type="InterPro" id="IPR057727">
    <property type="entry name" value="WCX_dom"/>
</dbReference>
<dbReference type="Proteomes" id="UP000503004">
    <property type="component" value="Chromosome"/>
</dbReference>
<evidence type="ECO:0000259" key="1">
    <source>
        <dbReference type="Pfam" id="PF13280"/>
    </source>
</evidence>
<sequence length="326" mass="38020">MNRTERFYKIDQMLHERKVVPIGAFLEALGVSLATFKRDIEYMRDRLHAPIVWDREARGYRFDAVDGPPYELPGLWFSSAELYALLAAQNLLEDIEPGVLAAHVAPLKSRLAALLESGGHPAAEVARRVKLVSLARRPVEPRFFNEVTQALLQRRQIEISAWNRRRDELNVRIVSPQRLIHYRDNWYLDAWCHWREGLRSFSLDTLRQVRTLSTSAHEIPDEALARQYTSSYGIFSGETRHWAVLRFVPERARWVRHECWHRDQQGELLPDGSYRLRIPYAEEAELAMDVLRHGADVIVEAPESLRQCVRDEAWALWQNHRAPTDE</sequence>
<evidence type="ECO:0000313" key="4">
    <source>
        <dbReference type="Proteomes" id="UP000503004"/>
    </source>
</evidence>
<evidence type="ECO:0000259" key="2">
    <source>
        <dbReference type="Pfam" id="PF25583"/>
    </source>
</evidence>
<name>A0A858Q5C6_9GAMM</name>
<protein>
    <submittedName>
        <fullName evidence="3">WYL domain-containing protein</fullName>
    </submittedName>
</protein>
<dbReference type="KEGG" id="metu:GNH96_02960"/>
<accession>A0A858Q5C6</accession>
<organism evidence="3 4">
    <name type="scientific">Methylococcus geothermalis</name>
    <dbReference type="NCBI Taxonomy" id="2681310"/>
    <lineage>
        <taxon>Bacteria</taxon>
        <taxon>Pseudomonadati</taxon>
        <taxon>Pseudomonadota</taxon>
        <taxon>Gammaproteobacteria</taxon>
        <taxon>Methylococcales</taxon>
        <taxon>Methylococcaceae</taxon>
        <taxon>Methylococcus</taxon>
    </lineage>
</organism>
<dbReference type="PANTHER" id="PTHR34580:SF3">
    <property type="entry name" value="PROTEIN PAFB"/>
    <property type="match status" value="1"/>
</dbReference>
<gene>
    <name evidence="3" type="ORF">GNH96_02960</name>
</gene>
<dbReference type="EMBL" id="CP046565">
    <property type="protein sequence ID" value="QJD29031.1"/>
    <property type="molecule type" value="Genomic_DNA"/>
</dbReference>
<dbReference type="Pfam" id="PF25583">
    <property type="entry name" value="WCX"/>
    <property type="match status" value="1"/>
</dbReference>
<dbReference type="PROSITE" id="PS52050">
    <property type="entry name" value="WYL"/>
    <property type="match status" value="1"/>
</dbReference>
<dbReference type="AlphaFoldDB" id="A0A858Q5C6"/>
<keyword evidence="4" id="KW-1185">Reference proteome</keyword>
<dbReference type="InterPro" id="IPR051534">
    <property type="entry name" value="CBASS_pafABC_assoc_protein"/>
</dbReference>